<dbReference type="GeneID" id="107406222"/>
<dbReference type="InterPro" id="IPR023203">
    <property type="entry name" value="TTHA0068_sf"/>
</dbReference>
<dbReference type="InParanoid" id="A0A6P3YWN7"/>
<protein>
    <submittedName>
        <fullName evidence="2">Uncharacterized protein LOC107406222</fullName>
    </submittedName>
</protein>
<dbReference type="PANTHER" id="PTHR34796:SF1">
    <property type="entry name" value="EXPRESSED PROTEIN"/>
    <property type="match status" value="1"/>
</dbReference>
<dbReference type="KEGG" id="zju:107406222"/>
<sequence>MAFQAALRFVSLPSFSIHPHHHFLYSYHNIIPSTFPSNISPYPNNSPHHSKPSNKVHRTWQQQTSSFSFSLSYRFFSDEADEEEEDDEAENCSFDEAVELFNRREYYKCHDYLEALWNKAEEPKRTLIHGILQCAVGFHHLFNQNHRGAMMELGEGLCKLKKMNFKSGPFYQFEQDISATLDFIYQTQIELAACSDDLCITMDQSERSYQLLGGYAAGQRLYNLQTDSNNDEITYIVFCPQRSYGSNGEPKPTKVKLPTLYATTELLKAYEYD</sequence>
<dbReference type="Proteomes" id="UP001652623">
    <property type="component" value="Chromosome 3"/>
</dbReference>
<dbReference type="SUPFAM" id="SSF140663">
    <property type="entry name" value="TTHA0068-like"/>
    <property type="match status" value="1"/>
</dbReference>
<keyword evidence="1" id="KW-1185">Reference proteome</keyword>
<reference evidence="2" key="1">
    <citation type="submission" date="2025-08" db="UniProtKB">
        <authorList>
            <consortium name="RefSeq"/>
        </authorList>
    </citation>
    <scope>IDENTIFICATION</scope>
    <source>
        <tissue evidence="2">Seedling</tissue>
    </source>
</reference>
<gene>
    <name evidence="2" type="primary">LOC107406222</name>
</gene>
<name>A0A6P3YWN7_ZIZJJ</name>
<proteinExistence type="predicted"/>
<dbReference type="InterPro" id="IPR005500">
    <property type="entry name" value="DUF309"/>
</dbReference>
<evidence type="ECO:0000313" key="2">
    <source>
        <dbReference type="RefSeq" id="XP_015868811.1"/>
    </source>
</evidence>
<dbReference type="PANTHER" id="PTHR34796">
    <property type="entry name" value="EXPRESSED PROTEIN"/>
    <property type="match status" value="1"/>
</dbReference>
<dbReference type="RefSeq" id="XP_015868811.1">
    <property type="nucleotide sequence ID" value="XM_016013325.4"/>
</dbReference>
<dbReference type="Gene3D" id="1.10.3450.10">
    <property type="entry name" value="TTHA0068-like"/>
    <property type="match status" value="1"/>
</dbReference>
<dbReference type="AlphaFoldDB" id="A0A6P3YWN7"/>
<dbReference type="FunCoup" id="A0A6P3YWN7">
    <property type="interactions" value="365"/>
</dbReference>
<organism evidence="1 2">
    <name type="scientific">Ziziphus jujuba</name>
    <name type="common">Chinese jujube</name>
    <name type="synonym">Ziziphus sativa</name>
    <dbReference type="NCBI Taxonomy" id="326968"/>
    <lineage>
        <taxon>Eukaryota</taxon>
        <taxon>Viridiplantae</taxon>
        <taxon>Streptophyta</taxon>
        <taxon>Embryophyta</taxon>
        <taxon>Tracheophyta</taxon>
        <taxon>Spermatophyta</taxon>
        <taxon>Magnoliopsida</taxon>
        <taxon>eudicotyledons</taxon>
        <taxon>Gunneridae</taxon>
        <taxon>Pentapetalae</taxon>
        <taxon>rosids</taxon>
        <taxon>fabids</taxon>
        <taxon>Rosales</taxon>
        <taxon>Rhamnaceae</taxon>
        <taxon>Paliureae</taxon>
        <taxon>Ziziphus</taxon>
    </lineage>
</organism>
<evidence type="ECO:0000313" key="1">
    <source>
        <dbReference type="Proteomes" id="UP001652623"/>
    </source>
</evidence>
<dbReference type="Pfam" id="PF03745">
    <property type="entry name" value="DUF309"/>
    <property type="match status" value="1"/>
</dbReference>
<accession>A0A6P3YWN7</accession>